<proteinExistence type="predicted"/>
<dbReference type="Proteomes" id="UP000216789">
    <property type="component" value="Unassembled WGS sequence"/>
</dbReference>
<keyword evidence="1" id="KW-1133">Transmembrane helix</keyword>
<protein>
    <submittedName>
        <fullName evidence="2">Uncharacterized protein</fullName>
    </submittedName>
</protein>
<dbReference type="Pfam" id="PF06541">
    <property type="entry name" value="ABC_trans_CmpB"/>
    <property type="match status" value="1"/>
</dbReference>
<evidence type="ECO:0000313" key="2">
    <source>
        <dbReference type="EMBL" id="PAC74489.1"/>
    </source>
</evidence>
<keyword evidence="1" id="KW-0812">Transmembrane</keyword>
<sequence>MFFWGVLGLAWVKLMLPWLLRLIQRIPWKIRHSLTAVCLALMLVDAAMTLMALDAWYSRMAGIEPDSPVMSFFNTYFNDDFMAERFQTMSLDPGKAGRL</sequence>
<accession>A0A267WPC5</accession>
<gene>
    <name evidence="2" type="ORF">BPS1E_0354</name>
</gene>
<feature type="transmembrane region" description="Helical" evidence="1">
    <location>
        <begin position="35"/>
        <end position="57"/>
    </location>
</feature>
<comment type="caution">
    <text evidence="2">The sequence shown here is derived from an EMBL/GenBank/DDBJ whole genome shotgun (WGS) entry which is preliminary data.</text>
</comment>
<evidence type="ECO:0000256" key="1">
    <source>
        <dbReference type="SAM" id="Phobius"/>
    </source>
</evidence>
<dbReference type="EMBL" id="MNLB01000001">
    <property type="protein sequence ID" value="PAC74489.1"/>
    <property type="molecule type" value="Genomic_DNA"/>
</dbReference>
<organism evidence="2 3">
    <name type="scientific">Bifidobacterium pseudocatenulatum</name>
    <dbReference type="NCBI Taxonomy" id="28026"/>
    <lineage>
        <taxon>Bacteria</taxon>
        <taxon>Bacillati</taxon>
        <taxon>Actinomycetota</taxon>
        <taxon>Actinomycetes</taxon>
        <taxon>Bifidobacteriales</taxon>
        <taxon>Bifidobacteriaceae</taxon>
        <taxon>Bifidobacterium</taxon>
    </lineage>
</organism>
<name>A0A267WPC5_BIFPS</name>
<reference evidence="2 3" key="1">
    <citation type="journal article" date="2017" name="ISME J.">
        <title>Unveiling bifidobacterial biogeography across the mammalian branch of the tree of life.</title>
        <authorList>
            <person name="Milani C."/>
            <person name="Mangifesta M."/>
            <person name="Mancabelli L."/>
            <person name="Lugli G.A."/>
            <person name="James K."/>
            <person name="Duranti S."/>
            <person name="Turroni F."/>
            <person name="Ferrario C."/>
            <person name="Ossiprandi M.C."/>
            <person name="van Sinderen D."/>
            <person name="Ventura M."/>
        </authorList>
    </citation>
    <scope>NUCLEOTIDE SEQUENCE [LARGE SCALE GENOMIC DNA]</scope>
    <source>
        <strain evidence="2 3">1E</strain>
    </source>
</reference>
<feature type="transmembrane region" description="Helical" evidence="1">
    <location>
        <begin position="6"/>
        <end position="23"/>
    </location>
</feature>
<dbReference type="InterPro" id="IPR010540">
    <property type="entry name" value="CmpB_TMEM229"/>
</dbReference>
<dbReference type="AlphaFoldDB" id="A0A267WPC5"/>
<evidence type="ECO:0000313" key="3">
    <source>
        <dbReference type="Proteomes" id="UP000216789"/>
    </source>
</evidence>
<keyword evidence="1" id="KW-0472">Membrane</keyword>